<organism evidence="1 2">
    <name type="scientific">Gymnopilus junonius</name>
    <name type="common">Spectacular rustgill mushroom</name>
    <name type="synonym">Gymnopilus spectabilis subsp. junonius</name>
    <dbReference type="NCBI Taxonomy" id="109634"/>
    <lineage>
        <taxon>Eukaryota</taxon>
        <taxon>Fungi</taxon>
        <taxon>Dikarya</taxon>
        <taxon>Basidiomycota</taxon>
        <taxon>Agaricomycotina</taxon>
        <taxon>Agaricomycetes</taxon>
        <taxon>Agaricomycetidae</taxon>
        <taxon>Agaricales</taxon>
        <taxon>Agaricineae</taxon>
        <taxon>Hymenogastraceae</taxon>
        <taxon>Gymnopilus</taxon>
    </lineage>
</organism>
<name>A0A9P5NAZ9_GYMJU</name>
<proteinExistence type="predicted"/>
<sequence>MSIRIGGTLNYISNIIITSASKATPANILCSCMIEVLKFGLAQRKSTMPEYYYSPAEVDTQPNHIVIDNGNEGREAQGEGGEVETVDALQEERYLNAIDCKYKPISLQLQGYKVQYDTFHEYQMCLRHSAIATDHDKEKKWA</sequence>
<keyword evidence="2" id="KW-1185">Reference proteome</keyword>
<dbReference type="Proteomes" id="UP000724874">
    <property type="component" value="Unassembled WGS sequence"/>
</dbReference>
<reference evidence="1" key="1">
    <citation type="submission" date="2020-11" db="EMBL/GenBank/DDBJ databases">
        <authorList>
            <consortium name="DOE Joint Genome Institute"/>
            <person name="Ahrendt S."/>
            <person name="Riley R."/>
            <person name="Andreopoulos W."/>
            <person name="LaButti K."/>
            <person name="Pangilinan J."/>
            <person name="Ruiz-duenas F.J."/>
            <person name="Barrasa J.M."/>
            <person name="Sanchez-Garcia M."/>
            <person name="Camarero S."/>
            <person name="Miyauchi S."/>
            <person name="Serrano A."/>
            <person name="Linde D."/>
            <person name="Babiker R."/>
            <person name="Drula E."/>
            <person name="Ayuso-Fernandez I."/>
            <person name="Pacheco R."/>
            <person name="Padilla G."/>
            <person name="Ferreira P."/>
            <person name="Barriuso J."/>
            <person name="Kellner H."/>
            <person name="Castanera R."/>
            <person name="Alfaro M."/>
            <person name="Ramirez L."/>
            <person name="Pisabarro A.G."/>
            <person name="Kuo A."/>
            <person name="Tritt A."/>
            <person name="Lipzen A."/>
            <person name="He G."/>
            <person name="Yan M."/>
            <person name="Ng V."/>
            <person name="Cullen D."/>
            <person name="Martin F."/>
            <person name="Rosso M.-N."/>
            <person name="Henrissat B."/>
            <person name="Hibbett D."/>
            <person name="Martinez A.T."/>
            <person name="Grigoriev I.V."/>
        </authorList>
    </citation>
    <scope>NUCLEOTIDE SEQUENCE</scope>
    <source>
        <strain evidence="1">AH 44721</strain>
    </source>
</reference>
<dbReference type="EMBL" id="JADNYJ010000196">
    <property type="protein sequence ID" value="KAF8875485.1"/>
    <property type="molecule type" value="Genomic_DNA"/>
</dbReference>
<evidence type="ECO:0000313" key="2">
    <source>
        <dbReference type="Proteomes" id="UP000724874"/>
    </source>
</evidence>
<comment type="caution">
    <text evidence="1">The sequence shown here is derived from an EMBL/GenBank/DDBJ whole genome shotgun (WGS) entry which is preliminary data.</text>
</comment>
<gene>
    <name evidence="1" type="ORF">CPB84DRAFT_1752668</name>
</gene>
<protein>
    <submittedName>
        <fullName evidence="1">Uncharacterized protein</fullName>
    </submittedName>
</protein>
<dbReference type="AlphaFoldDB" id="A0A9P5NAZ9"/>
<evidence type="ECO:0000313" key="1">
    <source>
        <dbReference type="EMBL" id="KAF8875485.1"/>
    </source>
</evidence>
<accession>A0A9P5NAZ9</accession>